<evidence type="ECO:0000256" key="3">
    <source>
        <dbReference type="ARBA" id="ARBA00023237"/>
    </source>
</evidence>
<dbReference type="Pfam" id="PF00691">
    <property type="entry name" value="OmpA"/>
    <property type="match status" value="1"/>
</dbReference>
<dbReference type="OrthoDB" id="5525824at2"/>
<evidence type="ECO:0000313" key="5">
    <source>
        <dbReference type="Proteomes" id="UP000249123"/>
    </source>
</evidence>
<keyword evidence="3" id="KW-0998">Cell outer membrane</keyword>
<dbReference type="InterPro" id="IPR050330">
    <property type="entry name" value="Bact_OuterMem_StrucFunc"/>
</dbReference>
<evidence type="ECO:0000313" key="4">
    <source>
        <dbReference type="EMBL" id="RAN34052.1"/>
    </source>
</evidence>
<dbReference type="InterPro" id="IPR006665">
    <property type="entry name" value="OmpA-like"/>
</dbReference>
<dbReference type="eggNOG" id="COG2885">
    <property type="taxonomic scope" value="Bacteria"/>
</dbReference>
<keyword evidence="2" id="KW-0472">Membrane</keyword>
<dbReference type="InterPro" id="IPR036737">
    <property type="entry name" value="OmpA-like_sf"/>
</dbReference>
<dbReference type="EMBL" id="AWFB01000014">
    <property type="protein sequence ID" value="RAN34052.1"/>
    <property type="molecule type" value="Genomic_DNA"/>
</dbReference>
<dbReference type="GO" id="GO:0009279">
    <property type="term" value="C:cell outer membrane"/>
    <property type="evidence" value="ECO:0007669"/>
    <property type="project" value="UniProtKB-SubCell"/>
</dbReference>
<accession>A0A328JXH1</accession>
<dbReference type="InterPro" id="IPR006664">
    <property type="entry name" value="OMP_bac"/>
</dbReference>
<accession>A0A062U4N2</accession>
<name>A0A062U4N2_9PROT</name>
<dbReference type="SUPFAM" id="SSF103088">
    <property type="entry name" value="OmpA-like"/>
    <property type="match status" value="1"/>
</dbReference>
<gene>
    <name evidence="4" type="ORF">HY3_11535</name>
</gene>
<dbReference type="CDD" id="cd07185">
    <property type="entry name" value="OmpA_C-like"/>
    <property type="match status" value="1"/>
</dbReference>
<evidence type="ECO:0000256" key="1">
    <source>
        <dbReference type="ARBA" id="ARBA00004442"/>
    </source>
</evidence>
<keyword evidence="5" id="KW-1185">Reference proteome</keyword>
<dbReference type="InterPro" id="IPR006690">
    <property type="entry name" value="OMPA-like_CS"/>
</dbReference>
<dbReference type="PRINTS" id="PR01021">
    <property type="entry name" value="OMPADOMAIN"/>
</dbReference>
<comment type="caution">
    <text evidence="4">The sequence shown here is derived from an EMBL/GenBank/DDBJ whole genome shotgun (WGS) entry which is preliminary data.</text>
</comment>
<sequence>MKFSGLLTGAVSGMAILSLVACGGEDGEAAKAASANSAGGTECVQLAPGEYYWDGSSFVVSGPALPGKADTKPRSTAASVPAESGWAAELERNFPDLGFPWMGLHAREPVAVLTGIAPDADARQTGFSAGEAAVQQNAAASGVTLIVDGISLETAEQPAQNGPGAALATLIQKGASRQTCQTAFNETMEGRTILFQSNLAIVSPTSQSLLDALTGVALLCDDHAIEIGGHTDSRGSNDYNEIISQQRADAVREYMIGKGVDADALTAKGYGESRPLDPAENYEAWAKNRRMEFKVSGRR</sequence>
<dbReference type="AlphaFoldDB" id="A0A062U4N2"/>
<dbReference type="PROSITE" id="PS01068">
    <property type="entry name" value="OMPA_1"/>
    <property type="match status" value="1"/>
</dbReference>
<dbReference type="Proteomes" id="UP000249123">
    <property type="component" value="Unassembled WGS sequence"/>
</dbReference>
<dbReference type="PROSITE" id="PS51123">
    <property type="entry name" value="OMPA_2"/>
    <property type="match status" value="1"/>
</dbReference>
<evidence type="ECO:0000256" key="2">
    <source>
        <dbReference type="ARBA" id="ARBA00023136"/>
    </source>
</evidence>
<dbReference type="Gene3D" id="3.30.1330.60">
    <property type="entry name" value="OmpA-like domain"/>
    <property type="match status" value="1"/>
</dbReference>
<dbReference type="PANTHER" id="PTHR30329">
    <property type="entry name" value="STATOR ELEMENT OF FLAGELLAR MOTOR COMPLEX"/>
    <property type="match status" value="1"/>
</dbReference>
<organism evidence="4 5">
    <name type="scientific">Hyphomonas pacifica</name>
    <dbReference type="NCBI Taxonomy" id="1280941"/>
    <lineage>
        <taxon>Bacteria</taxon>
        <taxon>Pseudomonadati</taxon>
        <taxon>Pseudomonadota</taxon>
        <taxon>Alphaproteobacteria</taxon>
        <taxon>Hyphomonadales</taxon>
        <taxon>Hyphomonadaceae</taxon>
        <taxon>Hyphomonas</taxon>
    </lineage>
</organism>
<reference evidence="4 5" key="1">
    <citation type="submission" date="2013-04" db="EMBL/GenBank/DDBJ databases">
        <title>Hyphomonas sp. T24B3 Genome Sequencing.</title>
        <authorList>
            <person name="Lai Q."/>
            <person name="Shao Z."/>
        </authorList>
    </citation>
    <scope>NUCLEOTIDE SEQUENCE [LARGE SCALE GENOMIC DNA]</scope>
    <source>
        <strain evidence="4 5">T24B3</strain>
    </source>
</reference>
<dbReference type="RefSeq" id="WP_051594633.1">
    <property type="nucleotide sequence ID" value="NZ_AWFA01000004.1"/>
</dbReference>
<dbReference type="PROSITE" id="PS51257">
    <property type="entry name" value="PROKAR_LIPOPROTEIN"/>
    <property type="match status" value="1"/>
</dbReference>
<protein>
    <submittedName>
        <fullName evidence="4">Uncharacterized protein</fullName>
    </submittedName>
</protein>
<comment type="subcellular location">
    <subcellularLocation>
        <location evidence="1">Cell outer membrane</location>
    </subcellularLocation>
</comment>
<dbReference type="PANTHER" id="PTHR30329:SF21">
    <property type="entry name" value="LIPOPROTEIN YIAD-RELATED"/>
    <property type="match status" value="1"/>
</dbReference>
<proteinExistence type="predicted"/>
<dbReference type="STRING" id="1280941.HY2_08070"/>